<dbReference type="AlphaFoldDB" id="A0A914Y6W6"/>
<name>A0A914Y6W6_9BILA</name>
<keyword evidence="1" id="KW-1185">Reference proteome</keyword>
<proteinExistence type="predicted"/>
<accession>A0A914Y6W6</accession>
<dbReference type="Proteomes" id="UP000887577">
    <property type="component" value="Unplaced"/>
</dbReference>
<organism evidence="1 2">
    <name type="scientific">Panagrolaimus superbus</name>
    <dbReference type="NCBI Taxonomy" id="310955"/>
    <lineage>
        <taxon>Eukaryota</taxon>
        <taxon>Metazoa</taxon>
        <taxon>Ecdysozoa</taxon>
        <taxon>Nematoda</taxon>
        <taxon>Chromadorea</taxon>
        <taxon>Rhabditida</taxon>
        <taxon>Tylenchina</taxon>
        <taxon>Panagrolaimomorpha</taxon>
        <taxon>Panagrolaimoidea</taxon>
        <taxon>Panagrolaimidae</taxon>
        <taxon>Panagrolaimus</taxon>
    </lineage>
</organism>
<sequence length="280" mass="31831">MGSDGTIIWEPELQTKCEYVQWKTIEGDLSKDIWVSRDRELALTFKAMTKVQDCNSTFIVSDQGYAILSYQFEETKLSNNSRSKREAPGIVLSNQLAGQLTAGQENALKVTKEYFKSALYHICQNSDTLADAIKSLASANPTLLARQLLENPNIQARLITESLLEVTPCEELNMTQVHFTPLQHCFDKMPVKFEYYDNTLTLHGFMDPVTGVVSSKATEVDCNTHSHFYIEQSDGKIKQINQKTGHVEYVKEAEKLNFKSAKLQYIKDEHRYLKILSSQT</sequence>
<evidence type="ECO:0000313" key="2">
    <source>
        <dbReference type="WBParaSite" id="PSU_v2.g15193.t1"/>
    </source>
</evidence>
<reference evidence="2" key="1">
    <citation type="submission" date="2022-11" db="UniProtKB">
        <authorList>
            <consortium name="WormBaseParasite"/>
        </authorList>
    </citation>
    <scope>IDENTIFICATION</scope>
</reference>
<evidence type="ECO:0000313" key="1">
    <source>
        <dbReference type="Proteomes" id="UP000887577"/>
    </source>
</evidence>
<protein>
    <submittedName>
        <fullName evidence="2">Uncharacterized protein</fullName>
    </submittedName>
</protein>
<dbReference type="WBParaSite" id="PSU_v2.g15193.t1">
    <property type="protein sequence ID" value="PSU_v2.g15193.t1"/>
    <property type="gene ID" value="PSU_v2.g15193"/>
</dbReference>